<reference evidence="2 3" key="1">
    <citation type="submission" date="2023-04" db="EMBL/GenBank/DDBJ databases">
        <title>A long-awaited taxogenomic arrangement of the family Halomonadaceae.</title>
        <authorList>
            <person name="De La Haba R."/>
            <person name="Chuvochina M."/>
            <person name="Wittouck S."/>
            <person name="Arahal D.R."/>
            <person name="Sanchez-Porro C."/>
            <person name="Hugenholtz P."/>
            <person name="Ventosa A."/>
        </authorList>
    </citation>
    <scope>NUCLEOTIDE SEQUENCE [LARGE SCALE GENOMIC DNA]</scope>
    <source>
        <strain evidence="2 3">DSM 23530</strain>
    </source>
</reference>
<sequence>MAEQTPPRIRLHAHERRVRIYHGDVLLADTRAAIELRERGYPHRQYLPREAVDMARLAVSATVTHCPFKGDTTYYSLPDVADVAWCYAQPIDAMRPIAGRLAFDAAKVTQRID</sequence>
<dbReference type="InterPro" id="IPR007361">
    <property type="entry name" value="DUF427"/>
</dbReference>
<dbReference type="InterPro" id="IPR038694">
    <property type="entry name" value="DUF427_sf"/>
</dbReference>
<keyword evidence="3" id="KW-1185">Reference proteome</keyword>
<accession>A0ABU1FXK5</accession>
<dbReference type="Pfam" id="PF04248">
    <property type="entry name" value="NTP_transf_9"/>
    <property type="match status" value="1"/>
</dbReference>
<dbReference type="RefSeq" id="WP_309650956.1">
    <property type="nucleotide sequence ID" value="NZ_JARWAK010000001.1"/>
</dbReference>
<dbReference type="PANTHER" id="PTHR34310">
    <property type="entry name" value="DUF427 DOMAIN PROTEIN (AFU_ORTHOLOGUE AFUA_3G02220)"/>
    <property type="match status" value="1"/>
</dbReference>
<dbReference type="PANTHER" id="PTHR34310:SF9">
    <property type="entry name" value="BLR5716 PROTEIN"/>
    <property type="match status" value="1"/>
</dbReference>
<organism evidence="2 3">
    <name type="scientific">Halomonas koreensis</name>
    <dbReference type="NCBI Taxonomy" id="245385"/>
    <lineage>
        <taxon>Bacteria</taxon>
        <taxon>Pseudomonadati</taxon>
        <taxon>Pseudomonadota</taxon>
        <taxon>Gammaproteobacteria</taxon>
        <taxon>Oceanospirillales</taxon>
        <taxon>Halomonadaceae</taxon>
        <taxon>Halomonas</taxon>
    </lineage>
</organism>
<dbReference type="Proteomes" id="UP001264519">
    <property type="component" value="Unassembled WGS sequence"/>
</dbReference>
<comment type="caution">
    <text evidence="2">The sequence shown here is derived from an EMBL/GenBank/DDBJ whole genome shotgun (WGS) entry which is preliminary data.</text>
</comment>
<dbReference type="EMBL" id="JARWAK010000001">
    <property type="protein sequence ID" value="MDR5865359.1"/>
    <property type="molecule type" value="Genomic_DNA"/>
</dbReference>
<evidence type="ECO:0000313" key="2">
    <source>
        <dbReference type="EMBL" id="MDR5865359.1"/>
    </source>
</evidence>
<proteinExistence type="predicted"/>
<dbReference type="Gene3D" id="2.170.150.40">
    <property type="entry name" value="Domain of unknown function (DUF427)"/>
    <property type="match status" value="1"/>
</dbReference>
<name>A0ABU1FXK5_9GAMM</name>
<gene>
    <name evidence="2" type="ORF">QC818_00970</name>
</gene>
<protein>
    <submittedName>
        <fullName evidence="2">DUF427 domain-containing protein</fullName>
    </submittedName>
</protein>
<evidence type="ECO:0000313" key="3">
    <source>
        <dbReference type="Proteomes" id="UP001264519"/>
    </source>
</evidence>
<evidence type="ECO:0000259" key="1">
    <source>
        <dbReference type="Pfam" id="PF04248"/>
    </source>
</evidence>
<feature type="domain" description="DUF427" evidence="1">
    <location>
        <begin position="18"/>
        <end position="105"/>
    </location>
</feature>